<feature type="binding site" evidence="4">
    <location>
        <position position="40"/>
    </location>
    <ligand>
        <name>Mg(2+)</name>
        <dbReference type="ChEBI" id="CHEBI:18420"/>
    </ligand>
</feature>
<name>A0A7M7NVY6_STRPU</name>
<dbReference type="GO" id="GO:0046872">
    <property type="term" value="F:metal ion binding"/>
    <property type="evidence" value="ECO:0007669"/>
    <property type="project" value="UniProtKB-KW"/>
</dbReference>
<protein>
    <recommendedName>
        <fullName evidence="7">ADP-ribosylation factor-like protein 16</fullName>
    </recommendedName>
</protein>
<organism evidence="5 6">
    <name type="scientific">Strongylocentrotus purpuratus</name>
    <name type="common">Purple sea urchin</name>
    <dbReference type="NCBI Taxonomy" id="7668"/>
    <lineage>
        <taxon>Eukaryota</taxon>
        <taxon>Metazoa</taxon>
        <taxon>Echinodermata</taxon>
        <taxon>Eleutherozoa</taxon>
        <taxon>Echinozoa</taxon>
        <taxon>Echinoidea</taxon>
        <taxon>Euechinoidea</taxon>
        <taxon>Echinacea</taxon>
        <taxon>Camarodonta</taxon>
        <taxon>Echinidea</taxon>
        <taxon>Strongylocentrotidae</taxon>
        <taxon>Strongylocentrotus</taxon>
    </lineage>
</organism>
<dbReference type="InterPro" id="IPR006689">
    <property type="entry name" value="Small_GTPase_ARF/SAR"/>
</dbReference>
<dbReference type="InParanoid" id="A0A7M7NVY6"/>
<evidence type="ECO:0000256" key="1">
    <source>
        <dbReference type="ARBA" id="ARBA00022741"/>
    </source>
</evidence>
<keyword evidence="6" id="KW-1185">Reference proteome</keyword>
<dbReference type="OrthoDB" id="365445at2759"/>
<reference evidence="6" key="1">
    <citation type="submission" date="2015-02" db="EMBL/GenBank/DDBJ databases">
        <title>Genome sequencing for Strongylocentrotus purpuratus.</title>
        <authorList>
            <person name="Murali S."/>
            <person name="Liu Y."/>
            <person name="Vee V."/>
            <person name="English A."/>
            <person name="Wang M."/>
            <person name="Skinner E."/>
            <person name="Han Y."/>
            <person name="Muzny D.M."/>
            <person name="Worley K.C."/>
            <person name="Gibbs R.A."/>
        </authorList>
    </citation>
    <scope>NUCLEOTIDE SEQUENCE</scope>
</reference>
<dbReference type="PROSITE" id="PS51417">
    <property type="entry name" value="ARF"/>
    <property type="match status" value="1"/>
</dbReference>
<dbReference type="AlphaFoldDB" id="A0A7M7NVY6"/>
<dbReference type="GO" id="GO:0003924">
    <property type="term" value="F:GTPase activity"/>
    <property type="evidence" value="ECO:0007669"/>
    <property type="project" value="InterPro"/>
</dbReference>
<dbReference type="GeneID" id="583422"/>
<evidence type="ECO:0000256" key="3">
    <source>
        <dbReference type="PIRSR" id="PIRSR606689-1"/>
    </source>
</evidence>
<keyword evidence="4" id="KW-0460">Magnesium</keyword>
<accession>A0A7M7NVY6</accession>
<dbReference type="Proteomes" id="UP000007110">
    <property type="component" value="Unassembled WGS sequence"/>
</dbReference>
<feature type="binding site" evidence="4">
    <location>
        <position position="13"/>
    </location>
    <ligand>
        <name>Mg(2+)</name>
        <dbReference type="ChEBI" id="CHEBI:18420"/>
    </ligand>
</feature>
<keyword evidence="1 3" id="KW-0547">Nucleotide-binding</keyword>
<dbReference type="RefSeq" id="XP_030840144.1">
    <property type="nucleotide sequence ID" value="XM_030984284.1"/>
</dbReference>
<keyword evidence="2 3" id="KW-0342">GTP-binding</keyword>
<dbReference type="GO" id="GO:0005525">
    <property type="term" value="F:GTP binding"/>
    <property type="evidence" value="ECO:0007669"/>
    <property type="project" value="UniProtKB-KW"/>
</dbReference>
<dbReference type="EnsemblMetazoa" id="XM_030984284">
    <property type="protein sequence ID" value="XP_030840144"/>
    <property type="gene ID" value="LOC583422"/>
</dbReference>
<evidence type="ECO:0000256" key="4">
    <source>
        <dbReference type="PIRSR" id="PIRSR606689-2"/>
    </source>
</evidence>
<proteinExistence type="predicted"/>
<dbReference type="OMA" id="ETTFSMP"/>
<dbReference type="KEGG" id="spu:583422"/>
<feature type="binding site" evidence="3">
    <location>
        <begin position="117"/>
        <end position="120"/>
    </location>
    <ligand>
        <name>GTP</name>
        <dbReference type="ChEBI" id="CHEBI:37565"/>
    </ligand>
</feature>
<dbReference type="PANTHER" id="PTHR46688:SF1">
    <property type="entry name" value="ADP-RIBOSYLATION FACTOR-LIKE PROTEIN 16"/>
    <property type="match status" value="1"/>
</dbReference>
<feature type="binding site" evidence="3">
    <location>
        <position position="63"/>
    </location>
    <ligand>
        <name>GTP</name>
        <dbReference type="ChEBI" id="CHEBI:37565"/>
    </ligand>
</feature>
<sequence length="159" mass="17271">MCLLLGPLGVGKTMILKRLQVYSTKGSFDNLNDAPSTIATVGTNLTNVQLNKKNEVRVRELGGMMAPIWPNYFADCSIVLYVVDVSNLSQVSSACIQLLHVLSDPRLQTASILIILNKSDLPPPMSIQQIRSLLHLEDLAVSANQRIDVLEVSALTGQG</sequence>
<reference evidence="5" key="2">
    <citation type="submission" date="2021-01" db="UniProtKB">
        <authorList>
            <consortium name="EnsemblMetazoa"/>
        </authorList>
    </citation>
    <scope>IDENTIFICATION</scope>
</reference>
<dbReference type="PANTHER" id="PTHR46688">
    <property type="entry name" value="ADP-RIBOSYLATION FACTOR-LIKE PROTEIN 16"/>
    <property type="match status" value="1"/>
</dbReference>
<evidence type="ECO:0000313" key="6">
    <source>
        <dbReference type="Proteomes" id="UP000007110"/>
    </source>
</evidence>
<dbReference type="Pfam" id="PF00025">
    <property type="entry name" value="Arf"/>
    <property type="match status" value="1"/>
</dbReference>
<dbReference type="InterPro" id="IPR027417">
    <property type="entry name" value="P-loop_NTPase"/>
</dbReference>
<evidence type="ECO:0000256" key="2">
    <source>
        <dbReference type="ARBA" id="ARBA00023134"/>
    </source>
</evidence>
<evidence type="ECO:0000313" key="5">
    <source>
        <dbReference type="EnsemblMetazoa" id="XP_030840144"/>
    </source>
</evidence>
<evidence type="ECO:0008006" key="7">
    <source>
        <dbReference type="Google" id="ProtNLM"/>
    </source>
</evidence>
<dbReference type="CTD" id="339231"/>
<keyword evidence="4" id="KW-0479">Metal-binding</keyword>
<feature type="binding site" evidence="3">
    <location>
        <begin position="6"/>
        <end position="13"/>
    </location>
    <ligand>
        <name>GTP</name>
        <dbReference type="ChEBI" id="CHEBI:37565"/>
    </ligand>
</feature>
<dbReference type="Gene3D" id="3.40.50.300">
    <property type="entry name" value="P-loop containing nucleotide triphosphate hydrolases"/>
    <property type="match status" value="1"/>
</dbReference>
<dbReference type="SUPFAM" id="SSF52540">
    <property type="entry name" value="P-loop containing nucleoside triphosphate hydrolases"/>
    <property type="match status" value="1"/>
</dbReference>